<feature type="chain" id="PRO_5003668895" evidence="1">
    <location>
        <begin position="23"/>
        <end position="265"/>
    </location>
</feature>
<dbReference type="InterPro" id="IPR002925">
    <property type="entry name" value="Dienelactn_hydro"/>
</dbReference>
<evidence type="ECO:0000313" key="4">
    <source>
        <dbReference type="Proteomes" id="UP000005744"/>
    </source>
</evidence>
<keyword evidence="4" id="KW-1185">Reference proteome</keyword>
<dbReference type="EMBL" id="JH600070">
    <property type="protein sequence ID" value="EIJ42801.1"/>
    <property type="molecule type" value="Genomic_DNA"/>
</dbReference>
<protein>
    <submittedName>
        <fullName evidence="3">Dienelactone hydrolase-like enzyme</fullName>
    </submittedName>
</protein>
<evidence type="ECO:0000259" key="2">
    <source>
        <dbReference type="Pfam" id="PF01738"/>
    </source>
</evidence>
<dbReference type="PANTHER" id="PTHR22946:SF4">
    <property type="entry name" value="ESTERASE FRSA"/>
    <property type="match status" value="1"/>
</dbReference>
<dbReference type="Pfam" id="PF01738">
    <property type="entry name" value="DLH"/>
    <property type="match status" value="1"/>
</dbReference>
<dbReference type="InterPro" id="IPR029058">
    <property type="entry name" value="AB_hydrolase_fold"/>
</dbReference>
<sequence>MKIKLFLALFIVPFYFMQTAMAALQTKIVEYSIDNQQFASTLVYDASNTQKRPAIIMVPNWLGITDAALADAKKIAERGYVVFMTDMYGVNIRPKNTDEASAAAKTVRSDRAMMRTRINKALDELKAQAQTVPVDVSQLAAVGYCFGGGTVLELARSGADVAGVVSFHGNLDTPNLADAKQIKAKVLVLHGANDPYVPEEQVATFSKEMRDANVDWQLVSFGGAVHSFTDPDANSEGARYNEKVAIRAYQMMDNFLAEIFKPVAK</sequence>
<dbReference type="eggNOG" id="COG0412">
    <property type="taxonomic scope" value="Bacteria"/>
</dbReference>
<dbReference type="Proteomes" id="UP000005744">
    <property type="component" value="Unassembled WGS sequence"/>
</dbReference>
<feature type="signal peptide" evidence="1">
    <location>
        <begin position="1"/>
        <end position="22"/>
    </location>
</feature>
<dbReference type="AlphaFoldDB" id="I3CGQ8"/>
<dbReference type="STRING" id="395493.BegalDRAFT_1929"/>
<evidence type="ECO:0000256" key="1">
    <source>
        <dbReference type="SAM" id="SignalP"/>
    </source>
</evidence>
<proteinExistence type="predicted"/>
<dbReference type="HOGENOM" id="CLU_054590_3_1_6"/>
<dbReference type="SUPFAM" id="SSF53474">
    <property type="entry name" value="alpha/beta-Hydrolases"/>
    <property type="match status" value="1"/>
</dbReference>
<evidence type="ECO:0000313" key="3">
    <source>
        <dbReference type="EMBL" id="EIJ42801.1"/>
    </source>
</evidence>
<dbReference type="PANTHER" id="PTHR22946">
    <property type="entry name" value="DIENELACTONE HYDROLASE DOMAIN-CONTAINING PROTEIN-RELATED"/>
    <property type="match status" value="1"/>
</dbReference>
<dbReference type="Gene3D" id="3.40.50.1820">
    <property type="entry name" value="alpha/beta hydrolase"/>
    <property type="match status" value="1"/>
</dbReference>
<name>I3CGQ8_9GAMM</name>
<dbReference type="GO" id="GO:0016787">
    <property type="term" value="F:hydrolase activity"/>
    <property type="evidence" value="ECO:0007669"/>
    <property type="project" value="UniProtKB-KW"/>
</dbReference>
<keyword evidence="3" id="KW-0378">Hydrolase</keyword>
<keyword evidence="1" id="KW-0732">Signal</keyword>
<gene>
    <name evidence="3" type="ORF">BegalDRAFT_1929</name>
</gene>
<organism evidence="3 4">
    <name type="scientific">Beggiatoa alba B18LD</name>
    <dbReference type="NCBI Taxonomy" id="395493"/>
    <lineage>
        <taxon>Bacteria</taxon>
        <taxon>Pseudomonadati</taxon>
        <taxon>Pseudomonadota</taxon>
        <taxon>Gammaproteobacteria</taxon>
        <taxon>Thiotrichales</taxon>
        <taxon>Thiotrichaceae</taxon>
        <taxon>Beggiatoa</taxon>
    </lineage>
</organism>
<dbReference type="InterPro" id="IPR050261">
    <property type="entry name" value="FrsA_esterase"/>
</dbReference>
<accession>I3CGQ8</accession>
<feature type="domain" description="Dienelactone hydrolase" evidence="2">
    <location>
        <begin position="44"/>
        <end position="259"/>
    </location>
</feature>
<reference evidence="3 4" key="1">
    <citation type="submission" date="2011-11" db="EMBL/GenBank/DDBJ databases">
        <title>Improved High-Quality Draft sequence of Beggiatoa alba B18lD.</title>
        <authorList>
            <consortium name="US DOE Joint Genome Institute"/>
            <person name="Lucas S."/>
            <person name="Han J."/>
            <person name="Lapidus A."/>
            <person name="Cheng J.-F."/>
            <person name="Goodwin L."/>
            <person name="Pitluck S."/>
            <person name="Peters L."/>
            <person name="Mikhailova N."/>
            <person name="Held B."/>
            <person name="Detter J.C."/>
            <person name="Han C."/>
            <person name="Tapia R."/>
            <person name="Land M."/>
            <person name="Hauser L."/>
            <person name="Kyrpides N."/>
            <person name="Ivanova N."/>
            <person name="Pagani I."/>
            <person name="Samuel K."/>
            <person name="Teske A."/>
            <person name="Mueller J."/>
            <person name="Woyke T."/>
        </authorList>
    </citation>
    <scope>NUCLEOTIDE SEQUENCE [LARGE SCALE GENOMIC DNA]</scope>
    <source>
        <strain evidence="3 4">B18LD</strain>
    </source>
</reference>
<dbReference type="RefSeq" id="WP_002686055.1">
    <property type="nucleotide sequence ID" value="NZ_JH600070.1"/>
</dbReference>